<feature type="signal peptide" evidence="1">
    <location>
        <begin position="1"/>
        <end position="28"/>
    </location>
</feature>
<keyword evidence="1" id="KW-0732">Signal</keyword>
<protein>
    <submittedName>
        <fullName evidence="2">Uncharacterized protein</fullName>
    </submittedName>
</protein>
<name>A0AAE0YWX1_9GAST</name>
<comment type="caution">
    <text evidence="2">The sequence shown here is derived from an EMBL/GenBank/DDBJ whole genome shotgun (WGS) entry which is preliminary data.</text>
</comment>
<keyword evidence="3" id="KW-1185">Reference proteome</keyword>
<dbReference type="EMBL" id="JAWDGP010005269">
    <property type="protein sequence ID" value="KAK3758425.1"/>
    <property type="molecule type" value="Genomic_DNA"/>
</dbReference>
<gene>
    <name evidence="2" type="ORF">RRG08_058695</name>
</gene>
<sequence length="106" mass="11835">MDTRQTWIYPALTWLHLMAAINVQNVEGEAVSLEPTHNISLQEYEVLDKAPSVSSPPECASWDSQFTTNPGLEGNALLEHSTLECRTTIRVILLVAPDEVNPHLIR</sequence>
<feature type="chain" id="PRO_5041976333" evidence="1">
    <location>
        <begin position="29"/>
        <end position="106"/>
    </location>
</feature>
<accession>A0AAE0YWX1</accession>
<proteinExistence type="predicted"/>
<evidence type="ECO:0000313" key="2">
    <source>
        <dbReference type="EMBL" id="KAK3758425.1"/>
    </source>
</evidence>
<reference evidence="2" key="1">
    <citation type="journal article" date="2023" name="G3 (Bethesda)">
        <title>A reference genome for the long-term kleptoplast-retaining sea slug Elysia crispata morphotype clarki.</title>
        <authorList>
            <person name="Eastman K.E."/>
            <person name="Pendleton A.L."/>
            <person name="Shaikh M.A."/>
            <person name="Suttiyut T."/>
            <person name="Ogas R."/>
            <person name="Tomko P."/>
            <person name="Gavelis G."/>
            <person name="Widhalm J.R."/>
            <person name="Wisecaver J.H."/>
        </authorList>
    </citation>
    <scope>NUCLEOTIDE SEQUENCE</scope>
    <source>
        <strain evidence="2">ECLA1</strain>
    </source>
</reference>
<dbReference type="Proteomes" id="UP001283361">
    <property type="component" value="Unassembled WGS sequence"/>
</dbReference>
<evidence type="ECO:0000256" key="1">
    <source>
        <dbReference type="SAM" id="SignalP"/>
    </source>
</evidence>
<dbReference type="AlphaFoldDB" id="A0AAE0YWX1"/>
<evidence type="ECO:0000313" key="3">
    <source>
        <dbReference type="Proteomes" id="UP001283361"/>
    </source>
</evidence>
<organism evidence="2 3">
    <name type="scientific">Elysia crispata</name>
    <name type="common">lettuce slug</name>
    <dbReference type="NCBI Taxonomy" id="231223"/>
    <lineage>
        <taxon>Eukaryota</taxon>
        <taxon>Metazoa</taxon>
        <taxon>Spiralia</taxon>
        <taxon>Lophotrochozoa</taxon>
        <taxon>Mollusca</taxon>
        <taxon>Gastropoda</taxon>
        <taxon>Heterobranchia</taxon>
        <taxon>Euthyneura</taxon>
        <taxon>Panpulmonata</taxon>
        <taxon>Sacoglossa</taxon>
        <taxon>Placobranchoidea</taxon>
        <taxon>Plakobranchidae</taxon>
        <taxon>Elysia</taxon>
    </lineage>
</organism>